<accession>A0AAE3LGH9</accession>
<feature type="transmembrane region" description="Helical" evidence="7">
    <location>
        <begin position="71"/>
        <end position="92"/>
    </location>
</feature>
<evidence type="ECO:0000256" key="6">
    <source>
        <dbReference type="ARBA" id="ARBA00023012"/>
    </source>
</evidence>
<dbReference type="RefSeq" id="WP_315907533.1">
    <property type="nucleotide sequence ID" value="NZ_JAOPKC010000001.1"/>
</dbReference>
<name>A0AAE3LGH9_9EURY</name>
<dbReference type="PROSITE" id="PS50113">
    <property type="entry name" value="PAC"/>
    <property type="match status" value="1"/>
</dbReference>
<feature type="domain" description="PAC" evidence="9">
    <location>
        <begin position="311"/>
        <end position="364"/>
    </location>
</feature>
<evidence type="ECO:0000259" key="9">
    <source>
        <dbReference type="PROSITE" id="PS50113"/>
    </source>
</evidence>
<evidence type="ECO:0000256" key="2">
    <source>
        <dbReference type="ARBA" id="ARBA00012438"/>
    </source>
</evidence>
<keyword evidence="4" id="KW-0808">Transferase</keyword>
<dbReference type="InterPro" id="IPR000014">
    <property type="entry name" value="PAS"/>
</dbReference>
<dbReference type="InterPro" id="IPR050736">
    <property type="entry name" value="Sensor_HK_Regulatory"/>
</dbReference>
<evidence type="ECO:0000256" key="3">
    <source>
        <dbReference type="ARBA" id="ARBA00022553"/>
    </source>
</evidence>
<evidence type="ECO:0000256" key="1">
    <source>
        <dbReference type="ARBA" id="ARBA00000085"/>
    </source>
</evidence>
<keyword evidence="6" id="KW-0902">Two-component regulatory system</keyword>
<dbReference type="SUPFAM" id="SSF55785">
    <property type="entry name" value="PYP-like sensor domain (PAS domain)"/>
    <property type="match status" value="1"/>
</dbReference>
<dbReference type="Pfam" id="PF08448">
    <property type="entry name" value="PAS_4"/>
    <property type="match status" value="1"/>
</dbReference>
<dbReference type="PANTHER" id="PTHR43711">
    <property type="entry name" value="TWO-COMPONENT HISTIDINE KINASE"/>
    <property type="match status" value="1"/>
</dbReference>
<keyword evidence="7" id="KW-1133">Transmembrane helix</keyword>
<dbReference type="InterPro" id="IPR004358">
    <property type="entry name" value="Sig_transdc_His_kin-like_C"/>
</dbReference>
<evidence type="ECO:0000313" key="12">
    <source>
        <dbReference type="Proteomes" id="UP001208186"/>
    </source>
</evidence>
<dbReference type="EMBL" id="JAOPKC010000001">
    <property type="protein sequence ID" value="MCU4716771.1"/>
    <property type="molecule type" value="Genomic_DNA"/>
</dbReference>
<dbReference type="CDD" id="cd00082">
    <property type="entry name" value="HisKA"/>
    <property type="match status" value="1"/>
</dbReference>
<feature type="domain" description="Histidine kinase" evidence="8">
    <location>
        <begin position="375"/>
        <end position="563"/>
    </location>
</feature>
<feature type="transmembrane region" description="Helical" evidence="7">
    <location>
        <begin position="104"/>
        <end position="123"/>
    </location>
</feature>
<dbReference type="SMART" id="SM00388">
    <property type="entry name" value="HisKA"/>
    <property type="match status" value="1"/>
</dbReference>
<evidence type="ECO:0000313" key="10">
    <source>
        <dbReference type="EMBL" id="MCU4716771.1"/>
    </source>
</evidence>
<dbReference type="Gene3D" id="3.30.450.20">
    <property type="entry name" value="PAS domain"/>
    <property type="match status" value="1"/>
</dbReference>
<dbReference type="InterPro" id="IPR035965">
    <property type="entry name" value="PAS-like_dom_sf"/>
</dbReference>
<dbReference type="GO" id="GO:0005524">
    <property type="term" value="F:ATP binding"/>
    <property type="evidence" value="ECO:0007669"/>
    <property type="project" value="UniProtKB-KW"/>
</dbReference>
<dbReference type="PANTHER" id="PTHR43711:SF1">
    <property type="entry name" value="HISTIDINE KINASE 1"/>
    <property type="match status" value="1"/>
</dbReference>
<dbReference type="Proteomes" id="UP001209746">
    <property type="component" value="Unassembled WGS sequence"/>
</dbReference>
<dbReference type="Gene3D" id="1.10.287.130">
    <property type="match status" value="1"/>
</dbReference>
<feature type="transmembrane region" description="Helical" evidence="7">
    <location>
        <begin position="165"/>
        <end position="183"/>
    </location>
</feature>
<evidence type="ECO:0000256" key="5">
    <source>
        <dbReference type="ARBA" id="ARBA00022777"/>
    </source>
</evidence>
<dbReference type="EMBL" id="JAOPKD010000001">
    <property type="protein sequence ID" value="MCU4725624.1"/>
    <property type="molecule type" value="Genomic_DNA"/>
</dbReference>
<keyword evidence="5" id="KW-0418">Kinase</keyword>
<dbReference type="AlphaFoldDB" id="A0AAE3LGH9"/>
<evidence type="ECO:0000256" key="4">
    <source>
        <dbReference type="ARBA" id="ARBA00022679"/>
    </source>
</evidence>
<evidence type="ECO:0000313" key="11">
    <source>
        <dbReference type="EMBL" id="MCU4725624.1"/>
    </source>
</evidence>
<evidence type="ECO:0000256" key="7">
    <source>
        <dbReference type="SAM" id="Phobius"/>
    </source>
</evidence>
<dbReference type="CDD" id="cd00075">
    <property type="entry name" value="HATPase"/>
    <property type="match status" value="1"/>
</dbReference>
<dbReference type="InterPro" id="IPR013656">
    <property type="entry name" value="PAS_4"/>
</dbReference>
<dbReference type="InterPro" id="IPR005467">
    <property type="entry name" value="His_kinase_dom"/>
</dbReference>
<dbReference type="InterPro" id="IPR003661">
    <property type="entry name" value="HisK_dim/P_dom"/>
</dbReference>
<dbReference type="SMART" id="SM00387">
    <property type="entry name" value="HATPase_c"/>
    <property type="match status" value="1"/>
</dbReference>
<dbReference type="PRINTS" id="PR00344">
    <property type="entry name" value="BCTRLSENSOR"/>
</dbReference>
<keyword evidence="11" id="KW-0547">Nucleotide-binding</keyword>
<keyword evidence="12" id="KW-1185">Reference proteome</keyword>
<dbReference type="InterPro" id="IPR003594">
    <property type="entry name" value="HATPase_dom"/>
</dbReference>
<feature type="transmembrane region" description="Helical" evidence="7">
    <location>
        <begin position="222"/>
        <end position="241"/>
    </location>
</feature>
<feature type="transmembrane region" description="Helical" evidence="7">
    <location>
        <begin position="6"/>
        <end position="27"/>
    </location>
</feature>
<evidence type="ECO:0000259" key="8">
    <source>
        <dbReference type="PROSITE" id="PS50109"/>
    </source>
</evidence>
<organism evidence="11 13">
    <name type="scientific">Halapricum hydrolyticum</name>
    <dbReference type="NCBI Taxonomy" id="2979991"/>
    <lineage>
        <taxon>Archaea</taxon>
        <taxon>Methanobacteriati</taxon>
        <taxon>Methanobacteriota</taxon>
        <taxon>Stenosarchaea group</taxon>
        <taxon>Halobacteria</taxon>
        <taxon>Halobacteriales</taxon>
        <taxon>Haloarculaceae</taxon>
        <taxon>Halapricum</taxon>
    </lineage>
</organism>
<feature type="transmembrane region" description="Helical" evidence="7">
    <location>
        <begin position="39"/>
        <end position="59"/>
    </location>
</feature>
<keyword evidence="3" id="KW-0597">Phosphoprotein</keyword>
<dbReference type="Pfam" id="PF00512">
    <property type="entry name" value="HisKA"/>
    <property type="match status" value="1"/>
</dbReference>
<dbReference type="SUPFAM" id="SSF55874">
    <property type="entry name" value="ATPase domain of HSP90 chaperone/DNA topoisomerase II/histidine kinase"/>
    <property type="match status" value="1"/>
</dbReference>
<dbReference type="InterPro" id="IPR031621">
    <property type="entry name" value="HisKA_7TM"/>
</dbReference>
<dbReference type="InterPro" id="IPR036097">
    <property type="entry name" value="HisK_dim/P_sf"/>
</dbReference>
<dbReference type="EC" id="2.7.13.3" evidence="2"/>
<dbReference type="Pfam" id="PF16927">
    <property type="entry name" value="HisKA_7TM"/>
    <property type="match status" value="1"/>
</dbReference>
<comment type="catalytic activity">
    <reaction evidence="1">
        <text>ATP + protein L-histidine = ADP + protein N-phospho-L-histidine.</text>
        <dbReference type="EC" id="2.7.13.3"/>
    </reaction>
</comment>
<sequence length="570" mass="63494">MVYQIPPQLPIVGFVFVVLISLAAYGGIQYHRLGHRPELLAFVSLMFGLSLTTLGNLFVDAATTVELKLLGYNFVNTVLVLFSAYSLLWFALAYSDNTDWVNRWTVGIAVGTIAVTSSAGVLSPEYMYEVNGLVSNGPVTILGVTFKEWVTLDRSLKLPFRLLQVYAYTVIFVSVVILVRYVLRNQSELYLGEAVWLIIGIGAPPVANSLLLVGIVPAELNVTDASFGITGVAFAIAIFRYEMLQVAPVGRRQLVEQQNAPVVMLNEESRVVDCNPSARDLFNVPDDWWGMAAEEFFAKFPDQFQRFADEPSVETEITMRDASSIRHFDLDISPIQNERKTARGRLIVLREITEQKVREQRLQRQNERLEQFASVVSHDLRNPLHVVQGRLELAKDDCGSEHLNVAAKSLNRSFELIDDLLVLARAGQDVSDREPITLSSFVDTCWGSVETSEAAIRVDAEMTILADRSRFRQLLENLFRNAVEHGGEKVTVRVGSLPDGFFVADDGSGIPEETREEVFDHGYSEYEDGTGFGLSIVEQIVEAHDWETRVTEASNGGARFEITGVTLADE</sequence>
<gene>
    <name evidence="11" type="ORF">OB914_01360</name>
    <name evidence="10" type="ORF">OB916_01660</name>
</gene>
<dbReference type="InterPro" id="IPR000700">
    <property type="entry name" value="PAS-assoc_C"/>
</dbReference>
<dbReference type="Gene3D" id="3.30.565.10">
    <property type="entry name" value="Histidine kinase-like ATPase, C-terminal domain"/>
    <property type="match status" value="1"/>
</dbReference>
<dbReference type="PROSITE" id="PS50109">
    <property type="entry name" value="HIS_KIN"/>
    <property type="match status" value="1"/>
</dbReference>
<comment type="caution">
    <text evidence="11">The sequence shown here is derived from an EMBL/GenBank/DDBJ whole genome shotgun (WGS) entry which is preliminary data.</text>
</comment>
<evidence type="ECO:0000313" key="13">
    <source>
        <dbReference type="Proteomes" id="UP001209746"/>
    </source>
</evidence>
<reference evidence="11" key="1">
    <citation type="submission" date="2023-02" db="EMBL/GenBank/DDBJ databases">
        <title>Enrichment on poylsaccharides allowed isolation of novel metabolic and taxonomic groups of Haloarchaea.</title>
        <authorList>
            <person name="Sorokin D.Y."/>
            <person name="Elcheninov A.G."/>
            <person name="Khizhniak T.V."/>
            <person name="Kolganova T.V."/>
            <person name="Kublanov I.V."/>
        </authorList>
    </citation>
    <scope>NUCLEOTIDE SEQUENCE</scope>
    <source>
        <strain evidence="10 12">HArc-curdl5-1</strain>
        <strain evidence="11">HArc-curdl7</strain>
    </source>
</reference>
<feature type="transmembrane region" description="Helical" evidence="7">
    <location>
        <begin position="195"/>
        <end position="216"/>
    </location>
</feature>
<dbReference type="GO" id="GO:0000155">
    <property type="term" value="F:phosphorelay sensor kinase activity"/>
    <property type="evidence" value="ECO:0007669"/>
    <property type="project" value="InterPro"/>
</dbReference>
<protein>
    <recommendedName>
        <fullName evidence="2">histidine kinase</fullName>
        <ecNumber evidence="2">2.7.13.3</ecNumber>
    </recommendedName>
</protein>
<dbReference type="Proteomes" id="UP001208186">
    <property type="component" value="Unassembled WGS sequence"/>
</dbReference>
<proteinExistence type="predicted"/>
<dbReference type="Pfam" id="PF02518">
    <property type="entry name" value="HATPase_c"/>
    <property type="match status" value="1"/>
</dbReference>
<dbReference type="SUPFAM" id="SSF47384">
    <property type="entry name" value="Homodimeric domain of signal transducing histidine kinase"/>
    <property type="match status" value="1"/>
</dbReference>
<dbReference type="CDD" id="cd00130">
    <property type="entry name" value="PAS"/>
    <property type="match status" value="1"/>
</dbReference>
<keyword evidence="11" id="KW-0067">ATP-binding</keyword>
<keyword evidence="7" id="KW-0812">Transmembrane</keyword>
<dbReference type="InterPro" id="IPR036890">
    <property type="entry name" value="HATPase_C_sf"/>
</dbReference>
<keyword evidence="7" id="KW-0472">Membrane</keyword>